<reference evidence="1 2" key="1">
    <citation type="journal article" date="2018" name="Sci. Rep.">
        <title>Genomic signatures of local adaptation to the degree of environmental predictability in rotifers.</title>
        <authorList>
            <person name="Franch-Gras L."/>
            <person name="Hahn C."/>
            <person name="Garcia-Roger E.M."/>
            <person name="Carmona M.J."/>
            <person name="Serra M."/>
            <person name="Gomez A."/>
        </authorList>
    </citation>
    <scope>NUCLEOTIDE SEQUENCE [LARGE SCALE GENOMIC DNA]</scope>
    <source>
        <strain evidence="1">HYR1</strain>
    </source>
</reference>
<proteinExistence type="predicted"/>
<comment type="caution">
    <text evidence="1">The sequence shown here is derived from an EMBL/GenBank/DDBJ whole genome shotgun (WGS) entry which is preliminary data.</text>
</comment>
<accession>A0A3M7PV58</accession>
<dbReference type="EMBL" id="REGN01008811">
    <property type="protein sequence ID" value="RNA02621.1"/>
    <property type="molecule type" value="Genomic_DNA"/>
</dbReference>
<dbReference type="AlphaFoldDB" id="A0A3M7PV58"/>
<evidence type="ECO:0000313" key="1">
    <source>
        <dbReference type="EMBL" id="RNA02621.1"/>
    </source>
</evidence>
<sequence length="68" mass="8267">MKNTRIKNVARRKNRKFYQSNRCFTGLNACERGDFADFKHEESRGRTVDEFRWRAKWLSELDEDTTSY</sequence>
<gene>
    <name evidence="1" type="ORF">BpHYR1_053989</name>
</gene>
<name>A0A3M7PV58_BRAPC</name>
<keyword evidence="2" id="KW-1185">Reference proteome</keyword>
<protein>
    <submittedName>
        <fullName evidence="1">Uncharacterized protein</fullName>
    </submittedName>
</protein>
<evidence type="ECO:0000313" key="2">
    <source>
        <dbReference type="Proteomes" id="UP000276133"/>
    </source>
</evidence>
<organism evidence="1 2">
    <name type="scientific">Brachionus plicatilis</name>
    <name type="common">Marine rotifer</name>
    <name type="synonym">Brachionus muelleri</name>
    <dbReference type="NCBI Taxonomy" id="10195"/>
    <lineage>
        <taxon>Eukaryota</taxon>
        <taxon>Metazoa</taxon>
        <taxon>Spiralia</taxon>
        <taxon>Gnathifera</taxon>
        <taxon>Rotifera</taxon>
        <taxon>Eurotatoria</taxon>
        <taxon>Monogononta</taxon>
        <taxon>Pseudotrocha</taxon>
        <taxon>Ploima</taxon>
        <taxon>Brachionidae</taxon>
        <taxon>Brachionus</taxon>
    </lineage>
</organism>
<dbReference type="Proteomes" id="UP000276133">
    <property type="component" value="Unassembled WGS sequence"/>
</dbReference>